<dbReference type="OrthoDB" id="10062932at2759"/>
<dbReference type="EMBL" id="CAKXAJ010024744">
    <property type="protein sequence ID" value="CAH2229718.1"/>
    <property type="molecule type" value="Genomic_DNA"/>
</dbReference>
<dbReference type="Proteomes" id="UP000838756">
    <property type="component" value="Unassembled WGS sequence"/>
</dbReference>
<dbReference type="InterPro" id="IPR003598">
    <property type="entry name" value="Ig_sub2"/>
</dbReference>
<dbReference type="GO" id="GO:0050839">
    <property type="term" value="F:cell adhesion molecule binding"/>
    <property type="evidence" value="ECO:0007669"/>
    <property type="project" value="TreeGrafter"/>
</dbReference>
<dbReference type="PROSITE" id="PS50835">
    <property type="entry name" value="IG_LIKE"/>
    <property type="match status" value="2"/>
</dbReference>
<dbReference type="Pfam" id="PF13927">
    <property type="entry name" value="Ig_3"/>
    <property type="match status" value="2"/>
</dbReference>
<evidence type="ECO:0000313" key="7">
    <source>
        <dbReference type="EMBL" id="CAH2229718.1"/>
    </source>
</evidence>
<dbReference type="GO" id="GO:0005886">
    <property type="term" value="C:plasma membrane"/>
    <property type="evidence" value="ECO:0007669"/>
    <property type="project" value="TreeGrafter"/>
</dbReference>
<dbReference type="InterPro" id="IPR007110">
    <property type="entry name" value="Ig-like_dom"/>
</dbReference>
<dbReference type="GO" id="GO:0098609">
    <property type="term" value="P:cell-cell adhesion"/>
    <property type="evidence" value="ECO:0007669"/>
    <property type="project" value="TreeGrafter"/>
</dbReference>
<evidence type="ECO:0000259" key="6">
    <source>
        <dbReference type="PROSITE" id="PS50835"/>
    </source>
</evidence>
<keyword evidence="5" id="KW-0393">Immunoglobulin domain</keyword>
<dbReference type="AlphaFoldDB" id="A0A8S4R2N2"/>
<keyword evidence="3" id="KW-1015">Disulfide bond</keyword>
<dbReference type="SUPFAM" id="SSF48726">
    <property type="entry name" value="Immunoglobulin"/>
    <property type="match status" value="2"/>
</dbReference>
<keyword evidence="4" id="KW-0325">Glycoprotein</keyword>
<name>A0A8S4R2N2_9NEOP</name>
<organism evidence="7 8">
    <name type="scientific">Pararge aegeria aegeria</name>
    <dbReference type="NCBI Taxonomy" id="348720"/>
    <lineage>
        <taxon>Eukaryota</taxon>
        <taxon>Metazoa</taxon>
        <taxon>Ecdysozoa</taxon>
        <taxon>Arthropoda</taxon>
        <taxon>Hexapoda</taxon>
        <taxon>Insecta</taxon>
        <taxon>Pterygota</taxon>
        <taxon>Neoptera</taxon>
        <taxon>Endopterygota</taxon>
        <taxon>Lepidoptera</taxon>
        <taxon>Glossata</taxon>
        <taxon>Ditrysia</taxon>
        <taxon>Papilionoidea</taxon>
        <taxon>Nymphalidae</taxon>
        <taxon>Satyrinae</taxon>
        <taxon>Satyrini</taxon>
        <taxon>Parargina</taxon>
        <taxon>Pararge</taxon>
    </lineage>
</organism>
<keyword evidence="2" id="KW-0472">Membrane</keyword>
<dbReference type="GO" id="GO:0005911">
    <property type="term" value="C:cell-cell junction"/>
    <property type="evidence" value="ECO:0007669"/>
    <property type="project" value="TreeGrafter"/>
</dbReference>
<proteinExistence type="predicted"/>
<reference evidence="7" key="1">
    <citation type="submission" date="2022-03" db="EMBL/GenBank/DDBJ databases">
        <authorList>
            <person name="Lindestad O."/>
        </authorList>
    </citation>
    <scope>NUCLEOTIDE SEQUENCE</scope>
</reference>
<dbReference type="CDD" id="cd00096">
    <property type="entry name" value="Ig"/>
    <property type="match status" value="1"/>
</dbReference>
<evidence type="ECO:0000256" key="4">
    <source>
        <dbReference type="ARBA" id="ARBA00023180"/>
    </source>
</evidence>
<keyword evidence="8" id="KW-1185">Reference proteome</keyword>
<dbReference type="PANTHER" id="PTHR11640:SF31">
    <property type="entry name" value="IRREGULAR CHIASM C-ROUGHEST PROTEIN-RELATED"/>
    <property type="match status" value="1"/>
</dbReference>
<gene>
    <name evidence="7" type="primary">jg27930</name>
    <name evidence="7" type="ORF">PAEG_LOCUS9115</name>
</gene>
<dbReference type="SMART" id="SM00408">
    <property type="entry name" value="IGc2"/>
    <property type="match status" value="2"/>
</dbReference>
<dbReference type="SMART" id="SM00409">
    <property type="entry name" value="IG"/>
    <property type="match status" value="2"/>
</dbReference>
<comment type="subcellular location">
    <subcellularLocation>
        <location evidence="1">Membrane</location>
        <topology evidence="1">Single-pass type I membrane protein</topology>
    </subcellularLocation>
</comment>
<sequence length="213" mass="24001">MGVSDGYRAEIGVELVLCDQEFKSVPVTVKAYENDTVLLPCYTDNTEGDIRVRWYKNGTLLADSRDPNLLLPLRTRMYANFSLQVDELIAKDTAEYTCEVIRPEPWGPIRQSHTIEVQYAPTVRTLPDDSFLEVKKGEYVDIGCETTGSPPPIVNWRKNGEPMALLEHRSRIRFRAEHRLLAGVYECTASNGVGDPVTASITVIIQGERFLTH</sequence>
<dbReference type="InterPro" id="IPR036179">
    <property type="entry name" value="Ig-like_dom_sf"/>
</dbReference>
<dbReference type="PANTHER" id="PTHR11640">
    <property type="entry name" value="NEPHRIN"/>
    <property type="match status" value="1"/>
</dbReference>
<evidence type="ECO:0000256" key="2">
    <source>
        <dbReference type="ARBA" id="ARBA00023136"/>
    </source>
</evidence>
<dbReference type="InterPro" id="IPR013783">
    <property type="entry name" value="Ig-like_fold"/>
</dbReference>
<dbReference type="InterPro" id="IPR051275">
    <property type="entry name" value="Cell_adhesion_signaling"/>
</dbReference>
<accession>A0A8S4R2N2</accession>
<protein>
    <submittedName>
        <fullName evidence="7">Jg27930 protein</fullName>
    </submittedName>
</protein>
<evidence type="ECO:0000313" key="8">
    <source>
        <dbReference type="Proteomes" id="UP000838756"/>
    </source>
</evidence>
<evidence type="ECO:0000256" key="1">
    <source>
        <dbReference type="ARBA" id="ARBA00004479"/>
    </source>
</evidence>
<dbReference type="Gene3D" id="2.60.40.10">
    <property type="entry name" value="Immunoglobulins"/>
    <property type="match status" value="2"/>
</dbReference>
<feature type="domain" description="Ig-like" evidence="6">
    <location>
        <begin position="121"/>
        <end position="202"/>
    </location>
</feature>
<evidence type="ECO:0000256" key="5">
    <source>
        <dbReference type="ARBA" id="ARBA00023319"/>
    </source>
</evidence>
<evidence type="ECO:0000256" key="3">
    <source>
        <dbReference type="ARBA" id="ARBA00023157"/>
    </source>
</evidence>
<dbReference type="InterPro" id="IPR003599">
    <property type="entry name" value="Ig_sub"/>
</dbReference>
<comment type="caution">
    <text evidence="7">The sequence shown here is derived from an EMBL/GenBank/DDBJ whole genome shotgun (WGS) entry which is preliminary data.</text>
</comment>
<feature type="domain" description="Ig-like" evidence="6">
    <location>
        <begin position="20"/>
        <end position="100"/>
    </location>
</feature>